<feature type="transmembrane region" description="Helical" evidence="8">
    <location>
        <begin position="74"/>
        <end position="91"/>
    </location>
</feature>
<proteinExistence type="predicted"/>
<keyword evidence="6 8" id="KW-1133">Transmembrane helix</keyword>
<comment type="subcellular location">
    <subcellularLocation>
        <location evidence="1">Cell membrane</location>
        <topology evidence="1">Multi-pass membrane protein</topology>
    </subcellularLocation>
</comment>
<sequence>MRSYFGKLSNFQIGKILLLIFGSFLVALTLNSAWQAGLINLVVTTILFTSAIYLRIQKRWKDLRLKSDRLSQTLAFIIIIWIFLQCILPTPEYVIRLLPLITAFALAILASGIKGIKQYWVELMLLLGLAIPLEALIKPINQTFGITTLLAQFSTFILWYLGFAVTRQGEFIILPIKSIWVGPNCSGILTILWMLQLGLLFLVMFPTKLIHKILVPVGAIAIVIFVNGIRIAIMSYMAAHNYAVFEFLHSDKAQIFSTIPLLLFAAFCKSLIQKEPEQSK</sequence>
<gene>
    <name evidence="9" type="primary">crtA</name>
    <name evidence="9" type="ORF">ACE1CC_12590</name>
</gene>
<evidence type="ECO:0000256" key="6">
    <source>
        <dbReference type="ARBA" id="ARBA00022989"/>
    </source>
</evidence>
<accession>A0ABV4X4H0</accession>
<feature type="transmembrane region" description="Helical" evidence="8">
    <location>
        <begin position="143"/>
        <end position="166"/>
    </location>
</feature>
<keyword evidence="5 9" id="KW-0378">Hydrolase</keyword>
<dbReference type="NCBIfam" id="TIGR04178">
    <property type="entry name" value="exo_archaeo"/>
    <property type="match status" value="1"/>
</dbReference>
<evidence type="ECO:0000313" key="9">
    <source>
        <dbReference type="EMBL" id="MFB2877683.1"/>
    </source>
</evidence>
<feature type="transmembrane region" description="Helical" evidence="8">
    <location>
        <begin position="97"/>
        <end position="113"/>
    </location>
</feature>
<keyword evidence="7 8" id="KW-0472">Membrane</keyword>
<evidence type="ECO:0000256" key="7">
    <source>
        <dbReference type="ARBA" id="ARBA00023136"/>
    </source>
</evidence>
<feature type="transmembrane region" description="Helical" evidence="8">
    <location>
        <begin position="213"/>
        <end position="233"/>
    </location>
</feature>
<evidence type="ECO:0000256" key="4">
    <source>
        <dbReference type="ARBA" id="ARBA00022692"/>
    </source>
</evidence>
<feature type="transmembrane region" description="Helical" evidence="8">
    <location>
        <begin position="120"/>
        <end position="137"/>
    </location>
</feature>
<feature type="transmembrane region" description="Helical" evidence="8">
    <location>
        <begin position="36"/>
        <end position="54"/>
    </location>
</feature>
<comment type="caution">
    <text evidence="9">The sequence shown here is derived from an EMBL/GenBank/DDBJ whole genome shotgun (WGS) entry which is preliminary data.</text>
</comment>
<dbReference type="Proteomes" id="UP001576774">
    <property type="component" value="Unassembled WGS sequence"/>
</dbReference>
<dbReference type="Pfam" id="PF09721">
    <property type="entry name" value="Exosortase_EpsH"/>
    <property type="match status" value="1"/>
</dbReference>
<protein>
    <submittedName>
        <fullName evidence="9">Cyanoexosortase A</fullName>
        <ecNumber evidence="9">3.4.22.-</ecNumber>
    </submittedName>
</protein>
<keyword evidence="3" id="KW-0645">Protease</keyword>
<feature type="transmembrane region" description="Helical" evidence="8">
    <location>
        <begin position="12"/>
        <end position="30"/>
    </location>
</feature>
<evidence type="ECO:0000256" key="5">
    <source>
        <dbReference type="ARBA" id="ARBA00022801"/>
    </source>
</evidence>
<dbReference type="InterPro" id="IPR022505">
    <property type="entry name" value="Exosortase_cyanobac"/>
</dbReference>
<evidence type="ECO:0000256" key="3">
    <source>
        <dbReference type="ARBA" id="ARBA00022670"/>
    </source>
</evidence>
<dbReference type="NCBIfam" id="TIGR03763">
    <property type="entry name" value="cyanoexo_CrtA"/>
    <property type="match status" value="1"/>
</dbReference>
<dbReference type="InterPro" id="IPR019127">
    <property type="entry name" value="Exosortase"/>
</dbReference>
<dbReference type="EMBL" id="JBHFNQ010000098">
    <property type="protein sequence ID" value="MFB2877683.1"/>
    <property type="molecule type" value="Genomic_DNA"/>
</dbReference>
<evidence type="ECO:0000256" key="2">
    <source>
        <dbReference type="ARBA" id="ARBA00022475"/>
    </source>
</evidence>
<evidence type="ECO:0000256" key="8">
    <source>
        <dbReference type="SAM" id="Phobius"/>
    </source>
</evidence>
<keyword evidence="2" id="KW-1003">Cell membrane</keyword>
<organism evidence="9 10">
    <name type="scientific">Floridaenema aerugineum BLCC-F46</name>
    <dbReference type="NCBI Taxonomy" id="3153654"/>
    <lineage>
        <taxon>Bacteria</taxon>
        <taxon>Bacillati</taxon>
        <taxon>Cyanobacteriota</taxon>
        <taxon>Cyanophyceae</taxon>
        <taxon>Oscillatoriophycideae</taxon>
        <taxon>Aerosakkonematales</taxon>
        <taxon>Aerosakkonemataceae</taxon>
        <taxon>Floridanema</taxon>
        <taxon>Floridanema aerugineum</taxon>
    </lineage>
</organism>
<dbReference type="EC" id="3.4.22.-" evidence="9"/>
<reference evidence="9 10" key="1">
    <citation type="submission" date="2024-09" db="EMBL/GenBank/DDBJ databases">
        <title>Floridaenema gen nov. (Aerosakkonemataceae, Aerosakkonematales ord. nov., Cyanobacteria) from benthic tropical and subtropical fresh waters, with the description of four new species.</title>
        <authorList>
            <person name="Moretto J.A."/>
            <person name="Berthold D.E."/>
            <person name="Lefler F.W."/>
            <person name="Huang I.-S."/>
            <person name="Laughinghouse H. IV."/>
        </authorList>
    </citation>
    <scope>NUCLEOTIDE SEQUENCE [LARGE SCALE GENOMIC DNA]</scope>
    <source>
        <strain evidence="9 10">BLCC-F46</strain>
    </source>
</reference>
<keyword evidence="4 8" id="KW-0812">Transmembrane</keyword>
<evidence type="ECO:0000256" key="1">
    <source>
        <dbReference type="ARBA" id="ARBA00004651"/>
    </source>
</evidence>
<keyword evidence="10" id="KW-1185">Reference proteome</keyword>
<dbReference type="GO" id="GO:0016787">
    <property type="term" value="F:hydrolase activity"/>
    <property type="evidence" value="ECO:0007669"/>
    <property type="project" value="UniProtKB-KW"/>
</dbReference>
<dbReference type="RefSeq" id="WP_413270780.1">
    <property type="nucleotide sequence ID" value="NZ_JBHFNQ010000098.1"/>
</dbReference>
<evidence type="ECO:0000313" key="10">
    <source>
        <dbReference type="Proteomes" id="UP001576774"/>
    </source>
</evidence>
<dbReference type="InterPro" id="IPR026392">
    <property type="entry name" value="Exo/Archaeosortase_dom"/>
</dbReference>
<name>A0ABV4X4H0_9CYAN</name>